<feature type="domain" description="Activator of Hsp90 ATPase homologue 1/2-like C-terminal" evidence="2">
    <location>
        <begin position="11"/>
        <end position="145"/>
    </location>
</feature>
<dbReference type="Proteomes" id="UP000316778">
    <property type="component" value="Unassembled WGS sequence"/>
</dbReference>
<name>A0A562STG6_CHIJA</name>
<evidence type="ECO:0000313" key="4">
    <source>
        <dbReference type="Proteomes" id="UP000316778"/>
    </source>
</evidence>
<dbReference type="CDD" id="cd07814">
    <property type="entry name" value="SRPBCC_CalC_Aha1-like"/>
    <property type="match status" value="1"/>
</dbReference>
<keyword evidence="4" id="KW-1185">Reference proteome</keyword>
<dbReference type="EMBL" id="VLLG01000005">
    <property type="protein sequence ID" value="TWI84086.1"/>
    <property type="molecule type" value="Genomic_DNA"/>
</dbReference>
<accession>A0A562STG6</accession>
<protein>
    <submittedName>
        <fullName evidence="3">Activator of Hsp90 ATPase-like protein</fullName>
    </submittedName>
</protein>
<dbReference type="Gene3D" id="3.30.530.20">
    <property type="match status" value="1"/>
</dbReference>
<dbReference type="InterPro" id="IPR013538">
    <property type="entry name" value="ASHA1/2-like_C"/>
</dbReference>
<dbReference type="InterPro" id="IPR023393">
    <property type="entry name" value="START-like_dom_sf"/>
</dbReference>
<reference evidence="3 4" key="1">
    <citation type="journal article" date="2013" name="Stand. Genomic Sci.">
        <title>Genomic Encyclopedia of Type Strains, Phase I: The one thousand microbial genomes (KMG-I) project.</title>
        <authorList>
            <person name="Kyrpides N.C."/>
            <person name="Woyke T."/>
            <person name="Eisen J.A."/>
            <person name="Garrity G."/>
            <person name="Lilburn T.G."/>
            <person name="Beck B.J."/>
            <person name="Whitman W.B."/>
            <person name="Hugenholtz P."/>
            <person name="Klenk H.P."/>
        </authorList>
    </citation>
    <scope>NUCLEOTIDE SEQUENCE [LARGE SCALE GENOMIC DNA]</scope>
    <source>
        <strain evidence="3 4">DSM 13484</strain>
    </source>
</reference>
<dbReference type="RefSeq" id="WP_145717620.1">
    <property type="nucleotide sequence ID" value="NZ_BAAAFY010000002.1"/>
</dbReference>
<comment type="similarity">
    <text evidence="1">Belongs to the AHA1 family.</text>
</comment>
<dbReference type="SUPFAM" id="SSF55961">
    <property type="entry name" value="Bet v1-like"/>
    <property type="match status" value="1"/>
</dbReference>
<evidence type="ECO:0000256" key="1">
    <source>
        <dbReference type="ARBA" id="ARBA00006817"/>
    </source>
</evidence>
<dbReference type="AlphaFoldDB" id="A0A562STG6"/>
<organism evidence="3 4">
    <name type="scientific">Chitinophaga japonensis</name>
    <name type="common">Flexibacter japonensis</name>
    <dbReference type="NCBI Taxonomy" id="104662"/>
    <lineage>
        <taxon>Bacteria</taxon>
        <taxon>Pseudomonadati</taxon>
        <taxon>Bacteroidota</taxon>
        <taxon>Chitinophagia</taxon>
        <taxon>Chitinophagales</taxon>
        <taxon>Chitinophagaceae</taxon>
        <taxon>Chitinophaga</taxon>
    </lineage>
</organism>
<evidence type="ECO:0000259" key="2">
    <source>
        <dbReference type="Pfam" id="PF08327"/>
    </source>
</evidence>
<comment type="caution">
    <text evidence="3">The sequence shown here is derived from an EMBL/GenBank/DDBJ whole genome shotgun (WGS) entry which is preliminary data.</text>
</comment>
<evidence type="ECO:0000313" key="3">
    <source>
        <dbReference type="EMBL" id="TWI84086.1"/>
    </source>
</evidence>
<gene>
    <name evidence="3" type="ORF">LX66_4448</name>
</gene>
<proteinExistence type="inferred from homology"/>
<dbReference type="Pfam" id="PF08327">
    <property type="entry name" value="AHSA1"/>
    <property type="match status" value="1"/>
</dbReference>
<dbReference type="OrthoDB" id="2355173at2"/>
<sequence>MGKKQLKITINAPREKVWATLWNDATYRAWTAPFSEGSWADTDWKKGGKVLFLNGNNEGMVSTVAENIPNEFMSFKHLGYVKNGVEDIETAKTQGWHGAMENYTLKGQDGKTELVVDMDLNDEDYEKYFKDSWPKALEKLKALAESN</sequence>